<dbReference type="InterPro" id="IPR011335">
    <property type="entry name" value="Restrct_endonuc-II-like"/>
</dbReference>
<dbReference type="PANTHER" id="PTHR39953">
    <property type="entry name" value="RE54151P"/>
    <property type="match status" value="1"/>
</dbReference>
<sequence>MSVELGNGFRVATPENIPLITSEMVFTFITKLAQANASAASLADVGDFVVESVQIRRRGICIIKGTIGAPGAEEKAKNNTALHINEKKPEVVSALCEECPASDSGSCPHGIAFLFWMHRKSVDCKTPKENDVWSPEAEVDIGVAQIKDLYYPETAEYIDESDIVTEEKGEEFLNELLDQMEKNLMVDSDFYRHCKTVIEEFEPIYIHHTMLDVARYKVTNYKSFLFHMEGISKSGLFERLQRETVDSYKSRMWMEAQYCRIRCSLVYQIITRKDQSEDEEILNMIFGQGRDARIEDRQILKANKRQMLKQTVKLHNKPYEECGLLLSSLYPYLCASPDAISDDFIIEIKSPKTDEEFEAYLEGSGTISPKYMAQIQMQMYIANVQKALYCVLSPSFETTGALHFVWIAADPQQAYSLVSVVEDYWKNVVFPRILNIYGEE</sequence>
<accession>A0A7R8UBZ8</accession>
<dbReference type="GO" id="GO:0006281">
    <property type="term" value="P:DNA repair"/>
    <property type="evidence" value="ECO:0007669"/>
    <property type="project" value="UniProtKB-ARBA"/>
</dbReference>
<evidence type="ECO:0000259" key="1">
    <source>
        <dbReference type="Pfam" id="PF09588"/>
    </source>
</evidence>
<dbReference type="InParanoid" id="A0A7R8UBZ8"/>
<feature type="domain" description="YqaJ viral recombinase" evidence="1">
    <location>
        <begin position="319"/>
        <end position="384"/>
    </location>
</feature>
<dbReference type="FunCoup" id="A0A7R8UBZ8">
    <property type="interactions" value="13"/>
</dbReference>
<dbReference type="EMBL" id="LR899009">
    <property type="protein sequence ID" value="CAD7077983.1"/>
    <property type="molecule type" value="Genomic_DNA"/>
</dbReference>
<proteinExistence type="predicted"/>
<organism evidence="2 3">
    <name type="scientific">Hermetia illucens</name>
    <name type="common">Black soldier fly</name>
    <dbReference type="NCBI Taxonomy" id="343691"/>
    <lineage>
        <taxon>Eukaryota</taxon>
        <taxon>Metazoa</taxon>
        <taxon>Ecdysozoa</taxon>
        <taxon>Arthropoda</taxon>
        <taxon>Hexapoda</taxon>
        <taxon>Insecta</taxon>
        <taxon>Pterygota</taxon>
        <taxon>Neoptera</taxon>
        <taxon>Endopterygota</taxon>
        <taxon>Diptera</taxon>
        <taxon>Brachycera</taxon>
        <taxon>Stratiomyomorpha</taxon>
        <taxon>Stratiomyidae</taxon>
        <taxon>Hermetiinae</taxon>
        <taxon>Hermetia</taxon>
    </lineage>
</organism>
<dbReference type="Pfam" id="PF09588">
    <property type="entry name" value="YqaJ"/>
    <property type="match status" value="1"/>
</dbReference>
<evidence type="ECO:0000313" key="3">
    <source>
        <dbReference type="Proteomes" id="UP000594454"/>
    </source>
</evidence>
<dbReference type="InterPro" id="IPR019080">
    <property type="entry name" value="YqaJ_viral_recombinase"/>
</dbReference>
<dbReference type="AlphaFoldDB" id="A0A7R8UBZ8"/>
<dbReference type="SUPFAM" id="SSF52980">
    <property type="entry name" value="Restriction endonuclease-like"/>
    <property type="match status" value="1"/>
</dbReference>
<dbReference type="OMA" id="RIRCSMM"/>
<dbReference type="Gene3D" id="3.90.320.10">
    <property type="match status" value="1"/>
</dbReference>
<gene>
    <name evidence="2" type="ORF">HERILL_LOCUS1279</name>
</gene>
<dbReference type="OrthoDB" id="261614at2759"/>
<dbReference type="Proteomes" id="UP000594454">
    <property type="component" value="Chromosome 1"/>
</dbReference>
<reference evidence="2 3" key="1">
    <citation type="submission" date="2020-11" db="EMBL/GenBank/DDBJ databases">
        <authorList>
            <person name="Wallbank WR R."/>
            <person name="Pardo Diaz C."/>
            <person name="Kozak K."/>
            <person name="Martin S."/>
            <person name="Jiggins C."/>
            <person name="Moest M."/>
            <person name="Warren A I."/>
            <person name="Generalovic N T."/>
            <person name="Byers J.R.P. K."/>
            <person name="Montejo-Kovacevich G."/>
            <person name="Yen C E."/>
        </authorList>
    </citation>
    <scope>NUCLEOTIDE SEQUENCE [LARGE SCALE GENOMIC DNA]</scope>
</reference>
<name>A0A7R8UBZ8_HERIL</name>
<protein>
    <recommendedName>
        <fullName evidence="1">YqaJ viral recombinase domain-containing protein</fullName>
    </recommendedName>
</protein>
<dbReference type="PANTHER" id="PTHR39953:SF1">
    <property type="entry name" value="RE54151P"/>
    <property type="match status" value="1"/>
</dbReference>
<evidence type="ECO:0000313" key="2">
    <source>
        <dbReference type="EMBL" id="CAD7077983.1"/>
    </source>
</evidence>
<keyword evidence="3" id="KW-1185">Reference proteome</keyword>
<dbReference type="InterPro" id="IPR011604">
    <property type="entry name" value="PDDEXK-like_dom_sf"/>
</dbReference>